<name>A0A7C9HSK9_9DEIO</name>
<evidence type="ECO:0000256" key="1">
    <source>
        <dbReference type="SAM" id="MobiDB-lite"/>
    </source>
</evidence>
<reference evidence="2 3" key="1">
    <citation type="submission" date="2019-12" db="EMBL/GenBank/DDBJ databases">
        <title>Deinococcus sp. HMF7620 Genome sequencing and assembly.</title>
        <authorList>
            <person name="Kang H."/>
            <person name="Kim H."/>
            <person name="Joh K."/>
        </authorList>
    </citation>
    <scope>NUCLEOTIDE SEQUENCE [LARGE SCALE GENOMIC DNA]</scope>
    <source>
        <strain evidence="2 3">HMF7620</strain>
    </source>
</reference>
<keyword evidence="3" id="KW-1185">Reference proteome</keyword>
<sequence length="75" mass="8773">MGEREDAKRQKEEGGLRGRRTLKKPEATQVWDFVYEELKFSPSVSRWPGFREPTPSVTFALPERWSEADVRGGYR</sequence>
<feature type="compositionally biased region" description="Basic and acidic residues" evidence="1">
    <location>
        <begin position="1"/>
        <end position="16"/>
    </location>
</feature>
<comment type="caution">
    <text evidence="2">The sequence shown here is derived from an EMBL/GenBank/DDBJ whole genome shotgun (WGS) entry which is preliminary data.</text>
</comment>
<dbReference type="InterPro" id="IPR020323">
    <property type="entry name" value="DUF2716"/>
</dbReference>
<organism evidence="2 3">
    <name type="scientific">Deinococcus arboris</name>
    <dbReference type="NCBI Taxonomy" id="2682977"/>
    <lineage>
        <taxon>Bacteria</taxon>
        <taxon>Thermotogati</taxon>
        <taxon>Deinococcota</taxon>
        <taxon>Deinococci</taxon>
        <taxon>Deinococcales</taxon>
        <taxon>Deinococcaceae</taxon>
        <taxon>Deinococcus</taxon>
    </lineage>
</organism>
<dbReference type="Proteomes" id="UP000483286">
    <property type="component" value="Unassembled WGS sequence"/>
</dbReference>
<dbReference type="EMBL" id="WQLB01000017">
    <property type="protein sequence ID" value="MVN87647.1"/>
    <property type="molecule type" value="Genomic_DNA"/>
</dbReference>
<gene>
    <name evidence="2" type="ORF">GO986_12830</name>
</gene>
<dbReference type="AlphaFoldDB" id="A0A7C9HSK9"/>
<evidence type="ECO:0000313" key="2">
    <source>
        <dbReference type="EMBL" id="MVN87647.1"/>
    </source>
</evidence>
<feature type="region of interest" description="Disordered" evidence="1">
    <location>
        <begin position="1"/>
        <end position="21"/>
    </location>
</feature>
<accession>A0A7C9HSK9</accession>
<evidence type="ECO:0000313" key="3">
    <source>
        <dbReference type="Proteomes" id="UP000483286"/>
    </source>
</evidence>
<dbReference type="Pfam" id="PF10898">
    <property type="entry name" value="DUF2716"/>
    <property type="match status" value="1"/>
</dbReference>
<proteinExistence type="predicted"/>
<protein>
    <submittedName>
        <fullName evidence="2">DUF2716 domain-containing protein</fullName>
    </submittedName>
</protein>